<dbReference type="SUPFAM" id="SSF47384">
    <property type="entry name" value="Homodimeric domain of signal transducing histidine kinase"/>
    <property type="match status" value="1"/>
</dbReference>
<dbReference type="InterPro" id="IPR013655">
    <property type="entry name" value="PAS_fold_3"/>
</dbReference>
<comment type="catalytic activity">
    <reaction evidence="1">
        <text>ATP + protein L-histidine = ADP + protein N-phospho-L-histidine.</text>
        <dbReference type="EC" id="2.7.13.3"/>
    </reaction>
</comment>
<dbReference type="PROSITE" id="PS50112">
    <property type="entry name" value="PAS"/>
    <property type="match status" value="1"/>
</dbReference>
<dbReference type="SUPFAM" id="SSF55874">
    <property type="entry name" value="ATPase domain of HSP90 chaperone/DNA topoisomerase II/histidine kinase"/>
    <property type="match status" value="1"/>
</dbReference>
<keyword evidence="3" id="KW-0597">Phosphoprotein</keyword>
<dbReference type="InterPro" id="IPR005467">
    <property type="entry name" value="His_kinase_dom"/>
</dbReference>
<dbReference type="InterPro" id="IPR000014">
    <property type="entry name" value="PAS"/>
</dbReference>
<evidence type="ECO:0000313" key="14">
    <source>
        <dbReference type="Proteomes" id="UP000264141"/>
    </source>
</evidence>
<feature type="coiled-coil region" evidence="7">
    <location>
        <begin position="647"/>
        <end position="674"/>
    </location>
</feature>
<dbReference type="InterPro" id="IPR013656">
    <property type="entry name" value="PAS_4"/>
</dbReference>
<evidence type="ECO:0000259" key="9">
    <source>
        <dbReference type="PROSITE" id="PS50112"/>
    </source>
</evidence>
<evidence type="ECO:0000256" key="7">
    <source>
        <dbReference type="SAM" id="Coils"/>
    </source>
</evidence>
<dbReference type="CDD" id="cd00130">
    <property type="entry name" value="PAS"/>
    <property type="match status" value="3"/>
</dbReference>
<dbReference type="InterPro" id="IPR036890">
    <property type="entry name" value="HATPase_C_sf"/>
</dbReference>
<dbReference type="CDD" id="cd00082">
    <property type="entry name" value="HisKA"/>
    <property type="match status" value="1"/>
</dbReference>
<dbReference type="InterPro" id="IPR052162">
    <property type="entry name" value="Sensor_kinase/Photoreceptor"/>
</dbReference>
<evidence type="ECO:0000259" key="8">
    <source>
        <dbReference type="PROSITE" id="PS50109"/>
    </source>
</evidence>
<dbReference type="InterPro" id="IPR003661">
    <property type="entry name" value="HisK_dim/P_dom"/>
</dbReference>
<feature type="domain" description="Histidine kinase" evidence="8">
    <location>
        <begin position="674"/>
        <end position="888"/>
    </location>
</feature>
<keyword evidence="13" id="KW-1185">Reference proteome</keyword>
<keyword evidence="4" id="KW-0808">Transferase</keyword>
<reference evidence="11" key="1">
    <citation type="journal article" date="2015" name="Genome Announc.">
        <title>Draft Genome Sequences of Anaerolinea thermolimosa IMO-1, Bellilinea caldifistulae GOMI-1, Leptolinea tardivitalis YMTK-2, Levilinea saccharolytica KIBI-1, Longilinea arvoryzae KOME-1, Previously Described as Members of the Class Anaerolineae (Chloroflexi).</title>
        <authorList>
            <person name="Matsuura N."/>
            <person name="Tourlousse M.D."/>
            <person name="Ohashi A."/>
            <person name="Hugenholtz P."/>
            <person name="Sekiguchi Y."/>
        </authorList>
    </citation>
    <scope>NUCLEOTIDE SEQUENCE</scope>
    <source>
        <strain evidence="11">IMO-1</strain>
    </source>
</reference>
<dbReference type="Pfam" id="PF08448">
    <property type="entry name" value="PAS_4"/>
    <property type="match status" value="3"/>
</dbReference>
<dbReference type="SMART" id="SM00086">
    <property type="entry name" value="PAC"/>
    <property type="match status" value="3"/>
</dbReference>
<dbReference type="PANTHER" id="PTHR43304">
    <property type="entry name" value="PHYTOCHROME-LIKE PROTEIN CPH1"/>
    <property type="match status" value="1"/>
</dbReference>
<feature type="coiled-coil region" evidence="7">
    <location>
        <begin position="369"/>
        <end position="407"/>
    </location>
</feature>
<dbReference type="STRING" id="229919.GCA_001050195_03136"/>
<dbReference type="SMART" id="SM00387">
    <property type="entry name" value="HATPase_c"/>
    <property type="match status" value="1"/>
</dbReference>
<dbReference type="SMART" id="SM00388">
    <property type="entry name" value="HisKA"/>
    <property type="match status" value="1"/>
</dbReference>
<dbReference type="Pfam" id="PF00512">
    <property type="entry name" value="HisKA"/>
    <property type="match status" value="1"/>
</dbReference>
<feature type="domain" description="PAC" evidence="10">
    <location>
        <begin position="604"/>
        <end position="656"/>
    </location>
</feature>
<dbReference type="EC" id="2.7.13.3" evidence="2"/>
<evidence type="ECO:0000313" key="13">
    <source>
        <dbReference type="Proteomes" id="UP000253922"/>
    </source>
</evidence>
<evidence type="ECO:0000259" key="10">
    <source>
        <dbReference type="PROSITE" id="PS50113"/>
    </source>
</evidence>
<dbReference type="Gene3D" id="1.10.287.130">
    <property type="match status" value="1"/>
</dbReference>
<feature type="domain" description="PAS" evidence="9">
    <location>
        <begin position="404"/>
        <end position="474"/>
    </location>
</feature>
<dbReference type="Pfam" id="PF08447">
    <property type="entry name" value="PAS_3"/>
    <property type="match status" value="1"/>
</dbReference>
<dbReference type="NCBIfam" id="TIGR00229">
    <property type="entry name" value="sensory_box"/>
    <property type="match status" value="3"/>
</dbReference>
<dbReference type="RefSeq" id="WP_062195791.1">
    <property type="nucleotide sequence ID" value="NZ_DF967966.1"/>
</dbReference>
<dbReference type="AlphaFoldDB" id="A0A3D1JI85"/>
<dbReference type="InterPro" id="IPR000700">
    <property type="entry name" value="PAS-assoc_C"/>
</dbReference>
<feature type="domain" description="PAC" evidence="10">
    <location>
        <begin position="475"/>
        <end position="528"/>
    </location>
</feature>
<dbReference type="Proteomes" id="UP000264141">
    <property type="component" value="Unassembled WGS sequence"/>
</dbReference>
<evidence type="ECO:0000256" key="3">
    <source>
        <dbReference type="ARBA" id="ARBA00022553"/>
    </source>
</evidence>
<reference evidence="13" key="2">
    <citation type="submission" date="2015-07" db="EMBL/GenBank/DDBJ databases">
        <title>Draft Genome Sequences of Anaerolinea thermolimosa IMO-1, Bellilinea caldifistulae GOMI-1, Leptolinea tardivitalis YMTK-2, Levilinea saccharolytica KIBI-1,Longilinea arvoryzae KOME-1, Previously Described as Members of the Anaerolineaceae (Chloroflexi).</title>
        <authorList>
            <person name="Sekiguchi Y."/>
            <person name="Ohashi A."/>
            <person name="Matsuura N."/>
            <person name="Tourlousse M.D."/>
        </authorList>
    </citation>
    <scope>NUCLEOTIDE SEQUENCE [LARGE SCALE GENOMIC DNA]</scope>
    <source>
        <strain evidence="13">IMO-1</strain>
    </source>
</reference>
<dbReference type="PROSITE" id="PS50113">
    <property type="entry name" value="PAC"/>
    <property type="match status" value="2"/>
</dbReference>
<dbReference type="InterPro" id="IPR035965">
    <property type="entry name" value="PAS-like_dom_sf"/>
</dbReference>
<dbReference type="EMBL" id="DF967966">
    <property type="protein sequence ID" value="GAP08295.1"/>
    <property type="molecule type" value="Genomic_DNA"/>
</dbReference>
<dbReference type="Gene3D" id="3.30.450.20">
    <property type="entry name" value="PAS domain"/>
    <property type="match status" value="4"/>
</dbReference>
<accession>A0A3D1JI85</accession>
<protein>
    <recommendedName>
        <fullName evidence="2">histidine kinase</fullName>
        <ecNumber evidence="2">2.7.13.3</ecNumber>
    </recommendedName>
</protein>
<keyword evidence="6" id="KW-0902">Two-component regulatory system</keyword>
<dbReference type="InterPro" id="IPR004358">
    <property type="entry name" value="Sig_transdc_His_kin-like_C"/>
</dbReference>
<dbReference type="Pfam" id="PF02518">
    <property type="entry name" value="HATPase_c"/>
    <property type="match status" value="1"/>
</dbReference>
<dbReference type="FunFam" id="3.30.565.10:FF:000006">
    <property type="entry name" value="Sensor histidine kinase WalK"/>
    <property type="match status" value="1"/>
</dbReference>
<proteinExistence type="predicted"/>
<evidence type="ECO:0000256" key="5">
    <source>
        <dbReference type="ARBA" id="ARBA00022777"/>
    </source>
</evidence>
<keyword evidence="5 12" id="KW-0418">Kinase</keyword>
<dbReference type="SUPFAM" id="SSF55785">
    <property type="entry name" value="PYP-like sensor domain (PAS domain)"/>
    <property type="match status" value="5"/>
</dbReference>
<dbReference type="OrthoDB" id="9794845at2"/>
<gene>
    <name evidence="11" type="ORF">ATHL_03197</name>
    <name evidence="12" type="ORF">DEQ80_05665</name>
</gene>
<dbReference type="PRINTS" id="PR00344">
    <property type="entry name" value="BCTRLSENSOR"/>
</dbReference>
<reference evidence="12 14" key="3">
    <citation type="journal article" date="2018" name="Nat. Biotechnol.">
        <title>A standardized bacterial taxonomy based on genome phylogeny substantially revises the tree of life.</title>
        <authorList>
            <person name="Parks D.H."/>
            <person name="Chuvochina M."/>
            <person name="Waite D.W."/>
            <person name="Rinke C."/>
            <person name="Skarshewski A."/>
            <person name="Chaumeil P.A."/>
            <person name="Hugenholtz P."/>
        </authorList>
    </citation>
    <scope>NUCLEOTIDE SEQUENCE [LARGE SCALE GENOMIC DNA]</scope>
    <source>
        <strain evidence="12">UBA8781</strain>
    </source>
</reference>
<keyword evidence="7" id="KW-0175">Coiled coil</keyword>
<dbReference type="PANTHER" id="PTHR43304:SF1">
    <property type="entry name" value="PAC DOMAIN-CONTAINING PROTEIN"/>
    <property type="match status" value="1"/>
</dbReference>
<dbReference type="EMBL" id="DPBP01000024">
    <property type="protein sequence ID" value="HCE17326.1"/>
    <property type="molecule type" value="Genomic_DNA"/>
</dbReference>
<evidence type="ECO:0000256" key="1">
    <source>
        <dbReference type="ARBA" id="ARBA00000085"/>
    </source>
</evidence>
<organism evidence="12 14">
    <name type="scientific">Anaerolinea thermolimosa</name>
    <dbReference type="NCBI Taxonomy" id="229919"/>
    <lineage>
        <taxon>Bacteria</taxon>
        <taxon>Bacillati</taxon>
        <taxon>Chloroflexota</taxon>
        <taxon>Anaerolineae</taxon>
        <taxon>Anaerolineales</taxon>
        <taxon>Anaerolineaceae</taxon>
        <taxon>Anaerolinea</taxon>
    </lineage>
</organism>
<evidence type="ECO:0000256" key="2">
    <source>
        <dbReference type="ARBA" id="ARBA00012438"/>
    </source>
</evidence>
<sequence length="893" mass="100691">MDDQSTLREGSLAEENGTSVWATLAGARGVLLAVLDESNCIRRANQGLLSLLNIEWETLQGTILERWLSEGDGVHFQKRLDEVRQTNRPGAFWVSWRSSAGHPISTRLTVEPLSGQPGWLLIAGQTFPQADPVDPLNILAKLPFPVVIRTLHTGQLHPLTWPPGVHSRFPLPLSDDLEKSSLYTLCHPEDRERLQAHDRTMAGAADGEVHTLECRLPHTGGEWRWFLIHETAFSRAPGGEATQVLSALQSIHEQHREEEEQLRLIEIIESTPDVIGTLATSGEVVYLNWAAREFFGVGMGSLNHLSLENLAPRREVERIQQEGIPAALREGFWSSQAALLSAGGEEMPVSLVLLAHSSDSGTINHFSFHARDTREAHRLAEELRRARDELEKRVAERTAELRRSETLYRTLAEAAPDIVMVISTEGKIEYANQRAAFFFGKSVEELNGQSVIHLFPEDAGQRLWKRIRQVVRSGQALAFESKNIFHGVPFWLDTILVPVHDEENHLTHVLGVSRDVSRRKQIEEDLYRSRHMLQLILDHIPQRVFWKDTQLRFLGANRAFLEDAGLNSVEELIGKLDTDLPWKANAAQYQADDRAVMESGEEKLGYEEPQTRPDGHTLWLQTSKIPLRERDGHVFGVLGTYEDITEIKRTAQSLAALNTELARSNAELEQFASVVSHDLQEPLRMIASFTQLLERRYGGQMDERGRKYMGYIVQGTQRMQQMIHDLLAYSRVSTHARPLVAVDCNRLVEQVIFNLQATLQESGGRVEVSPLPVIKADEPQLFQVFQNLIGNALKFRREGVSPLVQVSASREAQAWRFAIADNGIGIDPQFKERIFNLFQRLHTPDEYPGTGIGLALCRKIIRKHGGEIWFDSTPGKGSTFFFTIPDQPEEDSS</sequence>
<evidence type="ECO:0000313" key="12">
    <source>
        <dbReference type="EMBL" id="HCE17326.1"/>
    </source>
</evidence>
<evidence type="ECO:0000256" key="4">
    <source>
        <dbReference type="ARBA" id="ARBA00022679"/>
    </source>
</evidence>
<dbReference type="InterPro" id="IPR001610">
    <property type="entry name" value="PAC"/>
</dbReference>
<dbReference type="Proteomes" id="UP000253922">
    <property type="component" value="Unassembled WGS sequence"/>
</dbReference>
<dbReference type="Gene3D" id="3.30.565.10">
    <property type="entry name" value="Histidine kinase-like ATPase, C-terminal domain"/>
    <property type="match status" value="1"/>
</dbReference>
<dbReference type="InterPro" id="IPR003594">
    <property type="entry name" value="HATPase_dom"/>
</dbReference>
<dbReference type="InterPro" id="IPR036097">
    <property type="entry name" value="HisK_dim/P_sf"/>
</dbReference>
<dbReference type="SMART" id="SM00091">
    <property type="entry name" value="PAS"/>
    <property type="match status" value="5"/>
</dbReference>
<name>A0A3D1JI85_9CHLR</name>
<dbReference type="GO" id="GO:0000155">
    <property type="term" value="F:phosphorelay sensor kinase activity"/>
    <property type="evidence" value="ECO:0007669"/>
    <property type="project" value="InterPro"/>
</dbReference>
<evidence type="ECO:0000313" key="11">
    <source>
        <dbReference type="EMBL" id="GAP08295.1"/>
    </source>
</evidence>
<dbReference type="PROSITE" id="PS50109">
    <property type="entry name" value="HIS_KIN"/>
    <property type="match status" value="1"/>
</dbReference>
<evidence type="ECO:0000256" key="6">
    <source>
        <dbReference type="ARBA" id="ARBA00023012"/>
    </source>
</evidence>